<evidence type="ECO:0000313" key="2">
    <source>
        <dbReference type="EMBL" id="NOL52546.1"/>
    </source>
</evidence>
<feature type="chain" id="PRO_5032741803" evidence="1">
    <location>
        <begin position="20"/>
        <end position="121"/>
    </location>
</feature>
<organism evidence="2 3">
    <name type="scientific">Pelistega suis</name>
    <dbReference type="NCBI Taxonomy" id="1631957"/>
    <lineage>
        <taxon>Bacteria</taxon>
        <taxon>Pseudomonadati</taxon>
        <taxon>Pseudomonadota</taxon>
        <taxon>Betaproteobacteria</taxon>
        <taxon>Burkholderiales</taxon>
        <taxon>Alcaligenaceae</taxon>
        <taxon>Pelistega</taxon>
    </lineage>
</organism>
<evidence type="ECO:0000313" key="3">
    <source>
        <dbReference type="Proteomes" id="UP000537862"/>
    </source>
</evidence>
<dbReference type="Proteomes" id="UP000537862">
    <property type="component" value="Unassembled WGS sequence"/>
</dbReference>
<sequence length="121" mass="11947">MKLMNYTMAAIVFASTLSACTSYRPIVDTKGQDMTRYEQDLKECQDLASQVSATGNAAIGAGISAALGAAIGAIAGNSASAAVGAGIGAVSGGTAGGLNGADKQKSVIQQCLAGRGYRVLG</sequence>
<gene>
    <name evidence="2" type="ORF">HKX39_10250</name>
</gene>
<evidence type="ECO:0000256" key="1">
    <source>
        <dbReference type="SAM" id="SignalP"/>
    </source>
</evidence>
<keyword evidence="3" id="KW-1185">Reference proteome</keyword>
<proteinExistence type="predicted"/>
<protein>
    <submittedName>
        <fullName evidence="2">Glycine zipper family protein</fullName>
    </submittedName>
</protein>
<dbReference type="AlphaFoldDB" id="A0A849P5Y6"/>
<dbReference type="RefSeq" id="WP_171681233.1">
    <property type="nucleotide sequence ID" value="NZ_JABGBN010000011.1"/>
</dbReference>
<keyword evidence="1" id="KW-0732">Signal</keyword>
<name>A0A849P5Y6_9BURK</name>
<dbReference type="PROSITE" id="PS51257">
    <property type="entry name" value="PROKAR_LIPOPROTEIN"/>
    <property type="match status" value="1"/>
</dbReference>
<feature type="signal peptide" evidence="1">
    <location>
        <begin position="1"/>
        <end position="19"/>
    </location>
</feature>
<reference evidence="2 3" key="1">
    <citation type="submission" date="2020-05" db="EMBL/GenBank/DDBJ databases">
        <authorList>
            <person name="Niu N."/>
        </authorList>
    </citation>
    <scope>NUCLEOTIDE SEQUENCE [LARGE SCALE GENOMIC DNA]</scope>
    <source>
        <strain evidence="2 3">3340-03</strain>
    </source>
</reference>
<comment type="caution">
    <text evidence="2">The sequence shown here is derived from an EMBL/GenBank/DDBJ whole genome shotgun (WGS) entry which is preliminary data.</text>
</comment>
<accession>A0A849P5Y6</accession>
<dbReference type="EMBL" id="JABGBN010000011">
    <property type="protein sequence ID" value="NOL52546.1"/>
    <property type="molecule type" value="Genomic_DNA"/>
</dbReference>